<dbReference type="GO" id="GO:0005886">
    <property type="term" value="C:plasma membrane"/>
    <property type="evidence" value="ECO:0007669"/>
    <property type="project" value="UniProtKB-SubCell"/>
</dbReference>
<comment type="subcellular location">
    <subcellularLocation>
        <location evidence="1">Cell membrane</location>
        <topology evidence="1">Multi-pass membrane protein</topology>
    </subcellularLocation>
</comment>
<dbReference type="EMBL" id="LILC01000021">
    <property type="protein sequence ID" value="KOO43471.1"/>
    <property type="molecule type" value="Genomic_DNA"/>
</dbReference>
<dbReference type="PANTHER" id="PTHR23513:SF6">
    <property type="entry name" value="MAJOR FACILITATOR SUPERFAMILY ASSOCIATED DOMAIN-CONTAINING PROTEIN"/>
    <property type="match status" value="1"/>
</dbReference>
<dbReference type="SUPFAM" id="SSF103473">
    <property type="entry name" value="MFS general substrate transporter"/>
    <property type="match status" value="1"/>
</dbReference>
<evidence type="ECO:0000256" key="5">
    <source>
        <dbReference type="ARBA" id="ARBA00023136"/>
    </source>
</evidence>
<comment type="caution">
    <text evidence="7">The sequence shown here is derived from an EMBL/GenBank/DDBJ whole genome shotgun (WGS) entry which is preliminary data.</text>
</comment>
<dbReference type="PANTHER" id="PTHR23513">
    <property type="entry name" value="INTEGRAL MEMBRANE EFFLUX PROTEIN-RELATED"/>
    <property type="match status" value="1"/>
</dbReference>
<dbReference type="InterPro" id="IPR011701">
    <property type="entry name" value="MFS"/>
</dbReference>
<dbReference type="CDD" id="cd06173">
    <property type="entry name" value="MFS_MefA_like"/>
    <property type="match status" value="1"/>
</dbReference>
<dbReference type="Proteomes" id="UP000037558">
    <property type="component" value="Unassembled WGS sequence"/>
</dbReference>
<reference evidence="8" key="1">
    <citation type="submission" date="2015-08" db="EMBL/GenBank/DDBJ databases">
        <title>Fjat-14210 dsm16467.</title>
        <authorList>
            <person name="Liu B."/>
            <person name="Wang J."/>
            <person name="Zhu Y."/>
            <person name="Liu G."/>
            <person name="Chen Q."/>
            <person name="Chen Z."/>
            <person name="Lan J."/>
            <person name="Che J."/>
            <person name="Ge C."/>
            <person name="Shi H."/>
            <person name="Pan Z."/>
            <person name="Liu X."/>
        </authorList>
    </citation>
    <scope>NUCLEOTIDE SEQUENCE [LARGE SCALE GENOMIC DNA]</scope>
    <source>
        <strain evidence="8">DSM 16467</strain>
    </source>
</reference>
<organism evidence="7 8">
    <name type="scientific">Priestia koreensis</name>
    <dbReference type="NCBI Taxonomy" id="284581"/>
    <lineage>
        <taxon>Bacteria</taxon>
        <taxon>Bacillati</taxon>
        <taxon>Bacillota</taxon>
        <taxon>Bacilli</taxon>
        <taxon>Bacillales</taxon>
        <taxon>Bacillaceae</taxon>
        <taxon>Priestia</taxon>
    </lineage>
</organism>
<keyword evidence="8" id="KW-1185">Reference proteome</keyword>
<dbReference type="STRING" id="284581.AMD01_15730"/>
<evidence type="ECO:0000256" key="6">
    <source>
        <dbReference type="SAM" id="Phobius"/>
    </source>
</evidence>
<feature type="transmembrane region" description="Helical" evidence="6">
    <location>
        <begin position="349"/>
        <end position="371"/>
    </location>
</feature>
<feature type="transmembrane region" description="Helical" evidence="6">
    <location>
        <begin position="292"/>
        <end position="312"/>
    </location>
</feature>
<feature type="transmembrane region" description="Helical" evidence="6">
    <location>
        <begin position="229"/>
        <end position="251"/>
    </location>
</feature>
<keyword evidence="5 6" id="KW-0472">Membrane</keyword>
<feature type="transmembrane region" description="Helical" evidence="6">
    <location>
        <begin position="176"/>
        <end position="195"/>
    </location>
</feature>
<evidence type="ECO:0000256" key="2">
    <source>
        <dbReference type="ARBA" id="ARBA00022475"/>
    </source>
</evidence>
<feature type="transmembrane region" description="Helical" evidence="6">
    <location>
        <begin position="21"/>
        <end position="43"/>
    </location>
</feature>
<dbReference type="PATRIC" id="fig|284581.3.peg.1149"/>
<evidence type="ECO:0008006" key="9">
    <source>
        <dbReference type="Google" id="ProtNLM"/>
    </source>
</evidence>
<dbReference type="RefSeq" id="WP_053402384.1">
    <property type="nucleotide sequence ID" value="NZ_LILC01000021.1"/>
</dbReference>
<feature type="transmembrane region" description="Helical" evidence="6">
    <location>
        <begin position="318"/>
        <end position="337"/>
    </location>
</feature>
<feature type="transmembrane region" description="Helical" evidence="6">
    <location>
        <begin position="55"/>
        <end position="75"/>
    </location>
</feature>
<keyword evidence="4 6" id="KW-1133">Transmembrane helix</keyword>
<keyword evidence="3 6" id="KW-0812">Transmembrane</keyword>
<dbReference type="InterPro" id="IPR036259">
    <property type="entry name" value="MFS_trans_sf"/>
</dbReference>
<sequence length="410" mass="45187">MQMELRKKPHILFANTTFLKIWLAGCLSSLAISMYVLIEQWYIVHYLRMPRLLGLAMMATTVPRVVFMAFGGVMADRYKKKVIIGWSLLARVGLLVFMSGFFHLGILHFTFLCLFALLFGSLDAFFWPARDALLPSVLDQHQLQSANAFVQTTNQLSTVLGPVLASLLLSHVSYPIIFLSIALMLAVGALFMYTVNEPIQKDHLSTRATFIASLLEGQRYVRQSAYLKTVMLTFIVTNFFFVGPLMISIPLYGEEVYGGKSLILSLLQSSFASGMVAGAIGIGILNIRTHRGAAVIGLIGTEGGLLILYSQWTVLTCSIVSLFLIGVCISCVNIIVISQMQQRVPKDKIGRVMSLNTMVSMGLIPVSYGVVSLLLNGAVSLTILLTCAGMFIIALCTWLWRYGVAIRGMQ</sequence>
<name>A0A0M0KXD1_9BACI</name>
<dbReference type="GO" id="GO:0022857">
    <property type="term" value="F:transmembrane transporter activity"/>
    <property type="evidence" value="ECO:0007669"/>
    <property type="project" value="InterPro"/>
</dbReference>
<evidence type="ECO:0000256" key="3">
    <source>
        <dbReference type="ARBA" id="ARBA00022692"/>
    </source>
</evidence>
<dbReference type="OrthoDB" id="3613552at2"/>
<evidence type="ECO:0000313" key="7">
    <source>
        <dbReference type="EMBL" id="KOO43471.1"/>
    </source>
</evidence>
<evidence type="ECO:0000313" key="8">
    <source>
        <dbReference type="Proteomes" id="UP000037558"/>
    </source>
</evidence>
<protein>
    <recommendedName>
        <fullName evidence="9">Major facilitator superfamily (MFS) profile domain-containing protein</fullName>
    </recommendedName>
</protein>
<evidence type="ECO:0000256" key="1">
    <source>
        <dbReference type="ARBA" id="ARBA00004651"/>
    </source>
</evidence>
<feature type="transmembrane region" description="Helical" evidence="6">
    <location>
        <begin position="82"/>
        <end position="102"/>
    </location>
</feature>
<gene>
    <name evidence="7" type="ORF">AMD01_15730</name>
</gene>
<feature type="transmembrane region" description="Helical" evidence="6">
    <location>
        <begin position="263"/>
        <end position="285"/>
    </location>
</feature>
<accession>A0A0M0KXD1</accession>
<feature type="transmembrane region" description="Helical" evidence="6">
    <location>
        <begin position="377"/>
        <end position="400"/>
    </location>
</feature>
<dbReference type="AlphaFoldDB" id="A0A0M0KXD1"/>
<keyword evidence="2" id="KW-1003">Cell membrane</keyword>
<dbReference type="Pfam" id="PF07690">
    <property type="entry name" value="MFS_1"/>
    <property type="match status" value="1"/>
</dbReference>
<proteinExistence type="predicted"/>
<dbReference type="Gene3D" id="1.20.1250.20">
    <property type="entry name" value="MFS general substrate transporter like domains"/>
    <property type="match status" value="1"/>
</dbReference>
<evidence type="ECO:0000256" key="4">
    <source>
        <dbReference type="ARBA" id="ARBA00022989"/>
    </source>
</evidence>